<protein>
    <submittedName>
        <fullName evidence="1">Uncharacterized protein</fullName>
    </submittedName>
</protein>
<accession>A0A0H4PN96</accession>
<evidence type="ECO:0000313" key="2">
    <source>
        <dbReference type="Proteomes" id="UP000036520"/>
    </source>
</evidence>
<keyword evidence="2" id="KW-1185">Reference proteome</keyword>
<dbReference type="KEGG" id="camu:CA2015_0256"/>
<proteinExistence type="predicted"/>
<dbReference type="AlphaFoldDB" id="A0A0H4PN96"/>
<sequence length="50" mass="5714">MLTQTIPFLSFEIPGGRNKYQNYVLINDKARKQPNLSKIFLFSPIASSLI</sequence>
<reference evidence="1 2" key="1">
    <citation type="submission" date="2015-07" db="EMBL/GenBank/DDBJ databases">
        <authorList>
            <person name="Kim K.M."/>
        </authorList>
    </citation>
    <scope>NUCLEOTIDE SEQUENCE [LARGE SCALE GENOMIC DNA]</scope>
    <source>
        <strain evidence="1 2">KCTC 12363</strain>
    </source>
</reference>
<evidence type="ECO:0000313" key="1">
    <source>
        <dbReference type="EMBL" id="AKP49737.1"/>
    </source>
</evidence>
<dbReference type="Proteomes" id="UP000036520">
    <property type="component" value="Chromosome"/>
</dbReference>
<organism evidence="1 2">
    <name type="scientific">Cyclobacterium amurskyense</name>
    <dbReference type="NCBI Taxonomy" id="320787"/>
    <lineage>
        <taxon>Bacteria</taxon>
        <taxon>Pseudomonadati</taxon>
        <taxon>Bacteroidota</taxon>
        <taxon>Cytophagia</taxon>
        <taxon>Cytophagales</taxon>
        <taxon>Cyclobacteriaceae</taxon>
        <taxon>Cyclobacterium</taxon>
    </lineage>
</organism>
<name>A0A0H4PN96_9BACT</name>
<gene>
    <name evidence="1" type="ORF">CA2015_0256</name>
</gene>
<dbReference type="EMBL" id="CP012040">
    <property type="protein sequence ID" value="AKP49737.1"/>
    <property type="molecule type" value="Genomic_DNA"/>
</dbReference>